<proteinExistence type="predicted"/>
<protein>
    <submittedName>
        <fullName evidence="2">Ig-like domain-containing protein</fullName>
    </submittedName>
</protein>
<name>A0AAW5KC06_9BACT</name>
<reference evidence="2 3" key="1">
    <citation type="submission" date="2022-06" db="EMBL/GenBank/DDBJ databases">
        <title>Isolation of gut microbiota from human fecal samples.</title>
        <authorList>
            <person name="Pamer E.G."/>
            <person name="Barat B."/>
            <person name="Waligurski E."/>
            <person name="Medina S."/>
            <person name="Paddock L."/>
            <person name="Mostad J."/>
        </authorList>
    </citation>
    <scope>NUCLEOTIDE SEQUENCE [LARGE SCALE GENOMIC DNA]</scope>
    <source>
        <strain evidence="2 3">DFI.9.90</strain>
    </source>
</reference>
<dbReference type="Pfam" id="PF07532">
    <property type="entry name" value="Big_4"/>
    <property type="match status" value="1"/>
</dbReference>
<evidence type="ECO:0000313" key="3">
    <source>
        <dbReference type="Proteomes" id="UP001205919"/>
    </source>
</evidence>
<feature type="non-terminal residue" evidence="2">
    <location>
        <position position="76"/>
    </location>
</feature>
<comment type="caution">
    <text evidence="2">The sequence shown here is derived from an EMBL/GenBank/DDBJ whole genome shotgun (WGS) entry which is preliminary data.</text>
</comment>
<accession>A0AAW5KC06</accession>
<sequence>TILTASFPVTWEKPKDGYNTAGIVQVKGTADVFGESMDVTASVRVQEAEVTVGANIAKDALTLKQDLTVTSDTLEA</sequence>
<dbReference type="EMBL" id="JANFYT010000184">
    <property type="protein sequence ID" value="MCQ4815827.1"/>
    <property type="molecule type" value="Genomic_DNA"/>
</dbReference>
<dbReference type="RefSeq" id="WP_256182527.1">
    <property type="nucleotide sequence ID" value="NZ_JANFYT010000184.1"/>
</dbReference>
<feature type="domain" description="Bacterial Ig-like" evidence="1">
    <location>
        <begin position="5"/>
        <end position="31"/>
    </location>
</feature>
<evidence type="ECO:0000313" key="2">
    <source>
        <dbReference type="EMBL" id="MCQ4815827.1"/>
    </source>
</evidence>
<organism evidence="2 3">
    <name type="scientific">Cloacibacillus evryensis</name>
    <dbReference type="NCBI Taxonomy" id="508460"/>
    <lineage>
        <taxon>Bacteria</taxon>
        <taxon>Thermotogati</taxon>
        <taxon>Synergistota</taxon>
        <taxon>Synergistia</taxon>
        <taxon>Synergistales</taxon>
        <taxon>Synergistaceae</taxon>
        <taxon>Cloacibacillus</taxon>
    </lineage>
</organism>
<dbReference type="InterPro" id="IPR011081">
    <property type="entry name" value="Big_4"/>
</dbReference>
<feature type="non-terminal residue" evidence="2">
    <location>
        <position position="1"/>
    </location>
</feature>
<gene>
    <name evidence="2" type="ORF">NE630_15480</name>
</gene>
<dbReference type="Proteomes" id="UP001205919">
    <property type="component" value="Unassembled WGS sequence"/>
</dbReference>
<evidence type="ECO:0000259" key="1">
    <source>
        <dbReference type="Pfam" id="PF07532"/>
    </source>
</evidence>
<dbReference type="AlphaFoldDB" id="A0AAW5KC06"/>
<keyword evidence="3" id="KW-1185">Reference proteome</keyword>